<proteinExistence type="predicted"/>
<sequence length="61" mass="7332">MHNVLGAQTELIKKQGVFNLKWEFVKINGCLQAIIEYRNEMFTNSEVMYLKRFFFETIKKL</sequence>
<name>A0A0R1TYG0_9LACO</name>
<dbReference type="Proteomes" id="UP000051324">
    <property type="component" value="Unassembled WGS sequence"/>
</dbReference>
<keyword evidence="2" id="KW-1185">Reference proteome</keyword>
<dbReference type="PATRIC" id="fig|1423724.4.peg.1448"/>
<dbReference type="STRING" id="1423724.FC32_GL001386"/>
<evidence type="ECO:0000313" key="2">
    <source>
        <dbReference type="Proteomes" id="UP000051324"/>
    </source>
</evidence>
<reference evidence="1 2" key="1">
    <citation type="journal article" date="2015" name="Genome Announc.">
        <title>Expanding the biotechnology potential of lactobacilli through comparative genomics of 213 strains and associated genera.</title>
        <authorList>
            <person name="Sun Z."/>
            <person name="Harris H.M."/>
            <person name="McCann A."/>
            <person name="Guo C."/>
            <person name="Argimon S."/>
            <person name="Zhang W."/>
            <person name="Yang X."/>
            <person name="Jeffery I.B."/>
            <person name="Cooney J.C."/>
            <person name="Kagawa T.F."/>
            <person name="Liu W."/>
            <person name="Song Y."/>
            <person name="Salvetti E."/>
            <person name="Wrobel A."/>
            <person name="Rasinkangas P."/>
            <person name="Parkhill J."/>
            <person name="Rea M.C."/>
            <person name="O'Sullivan O."/>
            <person name="Ritari J."/>
            <person name="Douillard F.P."/>
            <person name="Paul Ross R."/>
            <person name="Yang R."/>
            <person name="Briner A.E."/>
            <person name="Felis G.E."/>
            <person name="de Vos W.M."/>
            <person name="Barrangou R."/>
            <person name="Klaenhammer T.R."/>
            <person name="Caufield P.W."/>
            <person name="Cui Y."/>
            <person name="Zhang H."/>
            <person name="O'Toole P.W."/>
        </authorList>
    </citation>
    <scope>NUCLEOTIDE SEQUENCE [LARGE SCALE GENOMIC DNA]</scope>
    <source>
        <strain evidence="1 2">DSM 16634</strain>
    </source>
</reference>
<organism evidence="1 2">
    <name type="scientific">Ligilactobacillus apodemi DSM 16634 = JCM 16172</name>
    <dbReference type="NCBI Taxonomy" id="1423724"/>
    <lineage>
        <taxon>Bacteria</taxon>
        <taxon>Bacillati</taxon>
        <taxon>Bacillota</taxon>
        <taxon>Bacilli</taxon>
        <taxon>Lactobacillales</taxon>
        <taxon>Lactobacillaceae</taxon>
        <taxon>Ligilactobacillus</taxon>
    </lineage>
</organism>
<accession>A0A0R1TYG0</accession>
<dbReference type="AlphaFoldDB" id="A0A0R1TYG0"/>
<comment type="caution">
    <text evidence="1">The sequence shown here is derived from an EMBL/GenBank/DDBJ whole genome shotgun (WGS) entry which is preliminary data.</text>
</comment>
<dbReference type="EMBL" id="AZFT01000053">
    <property type="protein sequence ID" value="KRL84106.1"/>
    <property type="molecule type" value="Genomic_DNA"/>
</dbReference>
<gene>
    <name evidence="1" type="ORF">FC32_GL001386</name>
</gene>
<protein>
    <submittedName>
        <fullName evidence="1">Uncharacterized protein</fullName>
    </submittedName>
</protein>
<evidence type="ECO:0000313" key="1">
    <source>
        <dbReference type="EMBL" id="KRL84106.1"/>
    </source>
</evidence>